<name>A0ABR4XMH6_9PORP</name>
<evidence type="ECO:0008006" key="4">
    <source>
        <dbReference type="Google" id="ProtNLM"/>
    </source>
</evidence>
<evidence type="ECO:0000313" key="2">
    <source>
        <dbReference type="EMBL" id="KGN92841.1"/>
    </source>
</evidence>
<evidence type="ECO:0000313" key="3">
    <source>
        <dbReference type="Proteomes" id="UP000030101"/>
    </source>
</evidence>
<evidence type="ECO:0000256" key="1">
    <source>
        <dbReference type="SAM" id="SignalP"/>
    </source>
</evidence>
<feature type="signal peptide" evidence="1">
    <location>
        <begin position="1"/>
        <end position="24"/>
    </location>
</feature>
<protein>
    <recommendedName>
        <fullName evidence="4">DUF3575 domain-containing protein</fullName>
    </recommendedName>
</protein>
<proteinExistence type="predicted"/>
<organism evidence="2 3">
    <name type="scientific">Porphyromonas canoris</name>
    <dbReference type="NCBI Taxonomy" id="36875"/>
    <lineage>
        <taxon>Bacteria</taxon>
        <taxon>Pseudomonadati</taxon>
        <taxon>Bacteroidota</taxon>
        <taxon>Bacteroidia</taxon>
        <taxon>Bacteroidales</taxon>
        <taxon>Porphyromonadaceae</taxon>
        <taxon>Porphyromonas</taxon>
    </lineage>
</organism>
<dbReference type="Proteomes" id="UP000030101">
    <property type="component" value="Unassembled WGS sequence"/>
</dbReference>
<gene>
    <name evidence="2" type="ORF">HQ43_02890</name>
</gene>
<keyword evidence="3" id="KW-1185">Reference proteome</keyword>
<accession>A0ABR4XMH6</accession>
<sequence length="188" mass="21467">MYKMKKLIFFLVIVCLSPVANIFAQEQAMKSETSGYRKNEISVDFSSLAFARIPHFTYERMLDEEMGFGIRALYNPTVWVDSGMSTSFVGPYFRWYFFGRSTPEKRYASGMFVELNSALGHMKQELVRRYSNGKEYQYVFGGGMGLGLGYKYVNSKGWSFQIYMAGGRSLSDADVGYFIPAIALGKRF</sequence>
<keyword evidence="1" id="KW-0732">Signal</keyword>
<reference evidence="2 3" key="1">
    <citation type="submission" date="2014-08" db="EMBL/GenBank/DDBJ databases">
        <title>Porphyromonas canoris strain:OH2762 Genome sequencing.</title>
        <authorList>
            <person name="Wallis C."/>
            <person name="Deusch O."/>
            <person name="O'Flynn C."/>
            <person name="Davis I."/>
            <person name="Jospin G."/>
            <person name="Darling A.E."/>
            <person name="Coil D.A."/>
            <person name="Alexiev A."/>
            <person name="Horsfall A."/>
            <person name="Kirkwood N."/>
            <person name="Harris S."/>
            <person name="Eisen J.A."/>
        </authorList>
    </citation>
    <scope>NUCLEOTIDE SEQUENCE [LARGE SCALE GENOMIC DNA]</scope>
    <source>
        <strain evidence="3">COT-108 OH2762</strain>
    </source>
</reference>
<feature type="chain" id="PRO_5046382420" description="DUF3575 domain-containing protein" evidence="1">
    <location>
        <begin position="25"/>
        <end position="188"/>
    </location>
</feature>
<comment type="caution">
    <text evidence="2">The sequence shown here is derived from an EMBL/GenBank/DDBJ whole genome shotgun (WGS) entry which is preliminary data.</text>
</comment>
<dbReference type="EMBL" id="JQZV01000006">
    <property type="protein sequence ID" value="KGN92841.1"/>
    <property type="molecule type" value="Genomic_DNA"/>
</dbReference>